<dbReference type="PANTHER" id="PTHR24253:SF145">
    <property type="entry name" value="SERINE PROTEASE FILZIG"/>
    <property type="match status" value="1"/>
</dbReference>
<dbReference type="Proteomes" id="UP001558652">
    <property type="component" value="Unassembled WGS sequence"/>
</dbReference>
<name>A0ABD0YN50_9HEMI</name>
<dbReference type="InterPro" id="IPR043504">
    <property type="entry name" value="Peptidase_S1_PA_chymotrypsin"/>
</dbReference>
<dbReference type="PRINTS" id="PR00722">
    <property type="entry name" value="CHYMOTRYPSIN"/>
</dbReference>
<dbReference type="SUPFAM" id="SSF50494">
    <property type="entry name" value="Trypsin-like serine proteases"/>
    <property type="match status" value="1"/>
</dbReference>
<dbReference type="PROSITE" id="PS00135">
    <property type="entry name" value="TRYPSIN_SER"/>
    <property type="match status" value="1"/>
</dbReference>
<keyword evidence="1 5" id="KW-0645">Protease</keyword>
<dbReference type="PANTHER" id="PTHR24253">
    <property type="entry name" value="TRANSMEMBRANE PROTEASE SERINE"/>
    <property type="match status" value="1"/>
</dbReference>
<evidence type="ECO:0000256" key="5">
    <source>
        <dbReference type="RuleBase" id="RU363034"/>
    </source>
</evidence>
<dbReference type="SMART" id="SM00020">
    <property type="entry name" value="Tryp_SPc"/>
    <property type="match status" value="1"/>
</dbReference>
<dbReference type="PROSITE" id="PS00134">
    <property type="entry name" value="TRYPSIN_HIS"/>
    <property type="match status" value="1"/>
</dbReference>
<dbReference type="InterPro" id="IPR001254">
    <property type="entry name" value="Trypsin_dom"/>
</dbReference>
<feature type="compositionally biased region" description="Low complexity" evidence="6">
    <location>
        <begin position="105"/>
        <end position="146"/>
    </location>
</feature>
<feature type="region of interest" description="Disordered" evidence="6">
    <location>
        <begin position="409"/>
        <end position="490"/>
    </location>
</feature>
<dbReference type="InterPro" id="IPR001314">
    <property type="entry name" value="Peptidase_S1A"/>
</dbReference>
<feature type="compositionally biased region" description="Low complexity" evidence="6">
    <location>
        <begin position="413"/>
        <end position="424"/>
    </location>
</feature>
<feature type="domain" description="Peptidase S1" evidence="7">
    <location>
        <begin position="517"/>
        <end position="759"/>
    </location>
</feature>
<feature type="compositionally biased region" description="Polar residues" evidence="6">
    <location>
        <begin position="147"/>
        <end position="167"/>
    </location>
</feature>
<evidence type="ECO:0000259" key="7">
    <source>
        <dbReference type="PROSITE" id="PS50240"/>
    </source>
</evidence>
<dbReference type="FunFam" id="2.40.10.10:FF:000006">
    <property type="entry name" value="Serine proteinase stubble"/>
    <property type="match status" value="1"/>
</dbReference>
<keyword evidence="3 5" id="KW-0720">Serine protease</keyword>
<dbReference type="PROSITE" id="PS50240">
    <property type="entry name" value="TRYPSIN_DOM"/>
    <property type="match status" value="1"/>
</dbReference>
<sequence length="763" mass="83170">MVPVETIPASSVGNEAVHLQSGPNPESINHILNILNHSNPVPEPEPEPESHVTSTTTKPTLSTWVSVESKPPEEPTYYSSSTSSGYHYSTEPSFRPKPSYPPTHKPVYSSSLSYSSSTKPSSSKPVYISSSSSYPTSPRPSYTASSNPGYQISTKATYSSAKPSYSTRPKPAYSFHTTPKPSKLTTKRGPPVYTTLSSTHQYSRPPSTTLQYVVGPSFHVTPEPTTNEDPVPTVIVLAPVTKKPLKPSRPTIIVNTEGNLMGYKPNPAATVRPIYTDQGLTASPPLYTSWLPPATNPPPKFDAVVPVSPATVTHIVTQTEIIPPSTELLVAFPPDRDPNVNLTAQEPHRPEVISWATQQATTVDDVTPPPVLLEDQKFDNKVHKFVEKIVQSLQGNFVDLENVLLDGYTGNATVPTKKPVTTKRPPVKRPTKKPSPPPLITRPPPRPSTSPQITTVIYTSTSTATTTKKPPPRRTYPPTTKRPQQPSTVSTTIADATVSLTQVDYRKGKSGKKNGRIVGGKGATFGEWPWQVLVREATWLGLFSKNKCGGVLITSRYVITAAHCQPGFLASLVAVFGEYDISGDVESKRSVTKPVRRVIVHRYYDAGTFENDIALLELESPVQFDEHIVPICMPKDDDDFTGKMATVTGWGRLKYGGGVPSVLQEVQVPVIENNVCQEMFHTAGHSKTILNSFICAGYAHGQRDSCEGDSGGPLMMEREDGHWVLAGTVSHGIKCAAPYLPGVYMRTTYYKPWLQAITAVKDL</sequence>
<feature type="region of interest" description="Disordered" evidence="6">
    <location>
        <begin position="36"/>
        <end position="189"/>
    </location>
</feature>
<keyword evidence="2 5" id="KW-0378">Hydrolase</keyword>
<dbReference type="Pfam" id="PF00089">
    <property type="entry name" value="Trypsin"/>
    <property type="match status" value="1"/>
</dbReference>
<dbReference type="InterPro" id="IPR033116">
    <property type="entry name" value="TRYPSIN_SER"/>
</dbReference>
<dbReference type="GO" id="GO:0006508">
    <property type="term" value="P:proteolysis"/>
    <property type="evidence" value="ECO:0007669"/>
    <property type="project" value="UniProtKB-KW"/>
</dbReference>
<evidence type="ECO:0000256" key="2">
    <source>
        <dbReference type="ARBA" id="ARBA00022801"/>
    </source>
</evidence>
<evidence type="ECO:0000313" key="9">
    <source>
        <dbReference type="Proteomes" id="UP001558652"/>
    </source>
</evidence>
<organism evidence="8 9">
    <name type="scientific">Ranatra chinensis</name>
    <dbReference type="NCBI Taxonomy" id="642074"/>
    <lineage>
        <taxon>Eukaryota</taxon>
        <taxon>Metazoa</taxon>
        <taxon>Ecdysozoa</taxon>
        <taxon>Arthropoda</taxon>
        <taxon>Hexapoda</taxon>
        <taxon>Insecta</taxon>
        <taxon>Pterygota</taxon>
        <taxon>Neoptera</taxon>
        <taxon>Paraneoptera</taxon>
        <taxon>Hemiptera</taxon>
        <taxon>Heteroptera</taxon>
        <taxon>Panheteroptera</taxon>
        <taxon>Nepomorpha</taxon>
        <taxon>Nepidae</taxon>
        <taxon>Ranatrinae</taxon>
        <taxon>Ranatra</taxon>
    </lineage>
</organism>
<comment type="caution">
    <text evidence="8">The sequence shown here is derived from an EMBL/GenBank/DDBJ whole genome shotgun (WGS) entry which is preliminary data.</text>
</comment>
<dbReference type="AlphaFoldDB" id="A0ABD0YN50"/>
<keyword evidence="9" id="KW-1185">Reference proteome</keyword>
<evidence type="ECO:0000256" key="3">
    <source>
        <dbReference type="ARBA" id="ARBA00022825"/>
    </source>
</evidence>
<feature type="compositionally biased region" description="Pro residues" evidence="6">
    <location>
        <begin position="433"/>
        <end position="448"/>
    </location>
</feature>
<evidence type="ECO:0000256" key="1">
    <source>
        <dbReference type="ARBA" id="ARBA00022670"/>
    </source>
</evidence>
<evidence type="ECO:0000256" key="4">
    <source>
        <dbReference type="ARBA" id="ARBA00023157"/>
    </source>
</evidence>
<feature type="compositionally biased region" description="Low complexity" evidence="6">
    <location>
        <begin position="476"/>
        <end position="486"/>
    </location>
</feature>
<dbReference type="Gene3D" id="2.40.10.10">
    <property type="entry name" value="Trypsin-like serine proteases"/>
    <property type="match status" value="1"/>
</dbReference>
<accession>A0ABD0YN50</accession>
<dbReference type="GO" id="GO:0008236">
    <property type="term" value="F:serine-type peptidase activity"/>
    <property type="evidence" value="ECO:0007669"/>
    <property type="project" value="UniProtKB-KW"/>
</dbReference>
<evidence type="ECO:0000256" key="6">
    <source>
        <dbReference type="SAM" id="MobiDB-lite"/>
    </source>
</evidence>
<dbReference type="EMBL" id="JBFDAA010000005">
    <property type="protein sequence ID" value="KAL1132595.1"/>
    <property type="molecule type" value="Genomic_DNA"/>
</dbReference>
<proteinExistence type="predicted"/>
<dbReference type="InterPro" id="IPR009003">
    <property type="entry name" value="Peptidase_S1_PA"/>
</dbReference>
<gene>
    <name evidence="8" type="ORF">AAG570_010547</name>
</gene>
<dbReference type="CDD" id="cd00190">
    <property type="entry name" value="Tryp_SPc"/>
    <property type="match status" value="1"/>
</dbReference>
<dbReference type="InterPro" id="IPR018114">
    <property type="entry name" value="TRYPSIN_HIS"/>
</dbReference>
<feature type="compositionally biased region" description="Polar residues" evidence="6">
    <location>
        <begin position="175"/>
        <end position="184"/>
    </location>
</feature>
<protein>
    <recommendedName>
        <fullName evidence="7">Peptidase S1 domain-containing protein</fullName>
    </recommendedName>
</protein>
<reference evidence="8 9" key="1">
    <citation type="submission" date="2024-07" db="EMBL/GenBank/DDBJ databases">
        <title>Chromosome-level genome assembly of the water stick insect Ranatra chinensis (Heteroptera: Nepidae).</title>
        <authorList>
            <person name="Liu X."/>
        </authorList>
    </citation>
    <scope>NUCLEOTIDE SEQUENCE [LARGE SCALE GENOMIC DNA]</scope>
    <source>
        <strain evidence="8">Cailab_2021Rc</strain>
        <tissue evidence="8">Muscle</tissue>
    </source>
</reference>
<feature type="compositionally biased region" description="Low complexity" evidence="6">
    <location>
        <begin position="449"/>
        <end position="468"/>
    </location>
</feature>
<keyword evidence="4" id="KW-1015">Disulfide bond</keyword>
<feature type="compositionally biased region" description="Low complexity" evidence="6">
    <location>
        <begin position="51"/>
        <end position="91"/>
    </location>
</feature>
<evidence type="ECO:0000313" key="8">
    <source>
        <dbReference type="EMBL" id="KAL1132595.1"/>
    </source>
</evidence>